<sequence length="116" mass="12686">MTDHQPDIYSAAHHGLRVDSVTDVPELLGAAYGSDGLLLLETDLGPAFFRLGSGVAGELFQKLVNHRVPTALVVEDFSAYGERFSELASEHTRHGQVRFVHTEAEARAWLETVAGR</sequence>
<comment type="caution">
    <text evidence="2">The sequence shown here is derived from an EMBL/GenBank/DDBJ whole genome shotgun (WGS) entry which is preliminary data.</text>
</comment>
<organism evidence="2 3">
    <name type="scientific">Deinococcus koreensis</name>
    <dbReference type="NCBI Taxonomy" id="2054903"/>
    <lineage>
        <taxon>Bacteria</taxon>
        <taxon>Thermotogati</taxon>
        <taxon>Deinococcota</taxon>
        <taxon>Deinococci</taxon>
        <taxon>Deinococcales</taxon>
        <taxon>Deinococcaceae</taxon>
        <taxon>Deinococcus</taxon>
    </lineage>
</organism>
<gene>
    <name evidence="2" type="ORF">CVO96_14210</name>
</gene>
<name>A0A2K3V0Q0_9DEIO</name>
<keyword evidence="3" id="KW-1185">Reference proteome</keyword>
<dbReference type="RefSeq" id="WP_103312793.1">
    <property type="nucleotide sequence ID" value="NZ_PPPD01000001.1"/>
</dbReference>
<dbReference type="EMBL" id="PPPD01000001">
    <property type="protein sequence ID" value="PNY82359.1"/>
    <property type="molecule type" value="Genomic_DNA"/>
</dbReference>
<protein>
    <submittedName>
        <fullName evidence="2">DUF4180 domain-containing protein</fullName>
    </submittedName>
</protein>
<dbReference type="AlphaFoldDB" id="A0A2K3V0Q0"/>
<reference evidence="2 3" key="1">
    <citation type="submission" date="2018-01" db="EMBL/GenBank/DDBJ databases">
        <title>Deinococcus koreensis sp. nov., a radiation-resistant bacterium isolated from river water.</title>
        <authorList>
            <person name="Choi A."/>
        </authorList>
    </citation>
    <scope>NUCLEOTIDE SEQUENCE [LARGE SCALE GENOMIC DNA]</scope>
    <source>
        <strain evidence="2 3">SJW1-2</strain>
    </source>
</reference>
<evidence type="ECO:0000259" key="1">
    <source>
        <dbReference type="Pfam" id="PF13788"/>
    </source>
</evidence>
<evidence type="ECO:0000313" key="3">
    <source>
        <dbReference type="Proteomes" id="UP000236379"/>
    </source>
</evidence>
<proteinExistence type="predicted"/>
<evidence type="ECO:0000313" key="2">
    <source>
        <dbReference type="EMBL" id="PNY82359.1"/>
    </source>
</evidence>
<dbReference type="Proteomes" id="UP000236379">
    <property type="component" value="Unassembled WGS sequence"/>
</dbReference>
<feature type="domain" description="DUF4180" evidence="1">
    <location>
        <begin position="8"/>
        <end position="110"/>
    </location>
</feature>
<dbReference type="InterPro" id="IPR025438">
    <property type="entry name" value="DUF4180"/>
</dbReference>
<accession>A0A2K3V0Q0</accession>
<dbReference type="Pfam" id="PF13788">
    <property type="entry name" value="DUF4180"/>
    <property type="match status" value="1"/>
</dbReference>
<dbReference type="OrthoDB" id="8595425at2"/>